<name>A0A5C3KA90_COPMA</name>
<dbReference type="Proteomes" id="UP000307440">
    <property type="component" value="Unassembled WGS sequence"/>
</dbReference>
<sequence length="137" mass="14530">MGAGLSHALDLREKRRQEKLARKATAGGERRGGSRVKTEPIAATTGLMDANQGSPGKELPSGTIPRASVPTEVPEEALVPPQDGSWTEGGILNHAHGVRFEGPTTLNSASNSYHYTNIYNQPDVPEHGAHLAILTCV</sequence>
<evidence type="ECO:0000256" key="1">
    <source>
        <dbReference type="SAM" id="MobiDB-lite"/>
    </source>
</evidence>
<keyword evidence="3" id="KW-1185">Reference proteome</keyword>
<reference evidence="2 3" key="1">
    <citation type="journal article" date="2019" name="Nat. Ecol. Evol.">
        <title>Megaphylogeny resolves global patterns of mushroom evolution.</title>
        <authorList>
            <person name="Varga T."/>
            <person name="Krizsan K."/>
            <person name="Foldi C."/>
            <person name="Dima B."/>
            <person name="Sanchez-Garcia M."/>
            <person name="Sanchez-Ramirez S."/>
            <person name="Szollosi G.J."/>
            <person name="Szarkandi J.G."/>
            <person name="Papp V."/>
            <person name="Albert L."/>
            <person name="Andreopoulos W."/>
            <person name="Angelini C."/>
            <person name="Antonin V."/>
            <person name="Barry K.W."/>
            <person name="Bougher N.L."/>
            <person name="Buchanan P."/>
            <person name="Buyck B."/>
            <person name="Bense V."/>
            <person name="Catcheside P."/>
            <person name="Chovatia M."/>
            <person name="Cooper J."/>
            <person name="Damon W."/>
            <person name="Desjardin D."/>
            <person name="Finy P."/>
            <person name="Geml J."/>
            <person name="Haridas S."/>
            <person name="Hughes K."/>
            <person name="Justo A."/>
            <person name="Karasinski D."/>
            <person name="Kautmanova I."/>
            <person name="Kiss B."/>
            <person name="Kocsube S."/>
            <person name="Kotiranta H."/>
            <person name="LaButti K.M."/>
            <person name="Lechner B.E."/>
            <person name="Liimatainen K."/>
            <person name="Lipzen A."/>
            <person name="Lukacs Z."/>
            <person name="Mihaltcheva S."/>
            <person name="Morgado L.N."/>
            <person name="Niskanen T."/>
            <person name="Noordeloos M.E."/>
            <person name="Ohm R.A."/>
            <person name="Ortiz-Santana B."/>
            <person name="Ovrebo C."/>
            <person name="Racz N."/>
            <person name="Riley R."/>
            <person name="Savchenko A."/>
            <person name="Shiryaev A."/>
            <person name="Soop K."/>
            <person name="Spirin V."/>
            <person name="Szebenyi C."/>
            <person name="Tomsovsky M."/>
            <person name="Tulloss R.E."/>
            <person name="Uehling J."/>
            <person name="Grigoriev I.V."/>
            <person name="Vagvolgyi C."/>
            <person name="Papp T."/>
            <person name="Martin F.M."/>
            <person name="Miettinen O."/>
            <person name="Hibbett D.S."/>
            <person name="Nagy L.G."/>
        </authorList>
    </citation>
    <scope>NUCLEOTIDE SEQUENCE [LARGE SCALE GENOMIC DNA]</scope>
    <source>
        <strain evidence="2 3">CBS 121175</strain>
    </source>
</reference>
<dbReference type="AlphaFoldDB" id="A0A5C3KA90"/>
<proteinExistence type="predicted"/>
<feature type="compositionally biased region" description="Basic and acidic residues" evidence="1">
    <location>
        <begin position="28"/>
        <end position="38"/>
    </location>
</feature>
<evidence type="ECO:0000313" key="3">
    <source>
        <dbReference type="Proteomes" id="UP000307440"/>
    </source>
</evidence>
<feature type="compositionally biased region" description="Basic and acidic residues" evidence="1">
    <location>
        <begin position="9"/>
        <end position="21"/>
    </location>
</feature>
<accession>A0A5C3KA90</accession>
<protein>
    <submittedName>
        <fullName evidence="2">Uncharacterized protein</fullName>
    </submittedName>
</protein>
<feature type="region of interest" description="Disordered" evidence="1">
    <location>
        <begin position="1"/>
        <end position="90"/>
    </location>
</feature>
<organism evidence="2 3">
    <name type="scientific">Coprinopsis marcescibilis</name>
    <name type="common">Agaric fungus</name>
    <name type="synonym">Psathyrella marcescibilis</name>
    <dbReference type="NCBI Taxonomy" id="230819"/>
    <lineage>
        <taxon>Eukaryota</taxon>
        <taxon>Fungi</taxon>
        <taxon>Dikarya</taxon>
        <taxon>Basidiomycota</taxon>
        <taxon>Agaricomycotina</taxon>
        <taxon>Agaricomycetes</taxon>
        <taxon>Agaricomycetidae</taxon>
        <taxon>Agaricales</taxon>
        <taxon>Agaricineae</taxon>
        <taxon>Psathyrellaceae</taxon>
        <taxon>Coprinopsis</taxon>
    </lineage>
</organism>
<dbReference type="EMBL" id="ML210586">
    <property type="protein sequence ID" value="TFK17005.1"/>
    <property type="molecule type" value="Genomic_DNA"/>
</dbReference>
<gene>
    <name evidence="2" type="ORF">FA15DRAFT_371045</name>
</gene>
<evidence type="ECO:0000313" key="2">
    <source>
        <dbReference type="EMBL" id="TFK17005.1"/>
    </source>
</evidence>